<dbReference type="EMBL" id="LAZR01017052">
    <property type="protein sequence ID" value="KKM01984.1"/>
    <property type="molecule type" value="Genomic_DNA"/>
</dbReference>
<name>A0A0F9GT62_9ZZZZ</name>
<comment type="caution">
    <text evidence="1">The sequence shown here is derived from an EMBL/GenBank/DDBJ whole genome shotgun (WGS) entry which is preliminary data.</text>
</comment>
<organism evidence="1">
    <name type="scientific">marine sediment metagenome</name>
    <dbReference type="NCBI Taxonomy" id="412755"/>
    <lineage>
        <taxon>unclassified sequences</taxon>
        <taxon>metagenomes</taxon>
        <taxon>ecological metagenomes</taxon>
    </lineage>
</organism>
<protein>
    <submittedName>
        <fullName evidence="1">Uncharacterized protein</fullName>
    </submittedName>
</protein>
<dbReference type="AlphaFoldDB" id="A0A0F9GT62"/>
<sequence length="71" mass="7825">MKYQITVKCGPYLVNRMVVDSDQTNQAHLSGIGLIVHPEGVFTHDGLVKLSGRNRLSISATRYRAPKEVTG</sequence>
<reference evidence="1" key="1">
    <citation type="journal article" date="2015" name="Nature">
        <title>Complex archaea that bridge the gap between prokaryotes and eukaryotes.</title>
        <authorList>
            <person name="Spang A."/>
            <person name="Saw J.H."/>
            <person name="Jorgensen S.L."/>
            <person name="Zaremba-Niedzwiedzka K."/>
            <person name="Martijn J."/>
            <person name="Lind A.E."/>
            <person name="van Eijk R."/>
            <person name="Schleper C."/>
            <person name="Guy L."/>
            <person name="Ettema T.J."/>
        </authorList>
    </citation>
    <scope>NUCLEOTIDE SEQUENCE</scope>
</reference>
<accession>A0A0F9GT62</accession>
<evidence type="ECO:0000313" key="1">
    <source>
        <dbReference type="EMBL" id="KKM01984.1"/>
    </source>
</evidence>
<proteinExistence type="predicted"/>
<gene>
    <name evidence="1" type="ORF">LCGC14_1788950</name>
</gene>